<proteinExistence type="predicted"/>
<reference evidence="1" key="2">
    <citation type="submission" date="2016-06" db="EMBL/GenBank/DDBJ databases">
        <title>The genome of a short-lived fish provides insights into sex chromosome evolution and the genetic control of aging.</title>
        <authorList>
            <person name="Reichwald K."/>
            <person name="Felder M."/>
            <person name="Petzold A."/>
            <person name="Koch P."/>
            <person name="Groth M."/>
            <person name="Platzer M."/>
        </authorList>
    </citation>
    <scope>NUCLEOTIDE SEQUENCE</scope>
    <source>
        <tissue evidence="1">Brain</tissue>
    </source>
</reference>
<sequence>NMAGSFSMTVIPNTPKDWLCKNHFNVLKWPSQSSVSTL</sequence>
<protein>
    <submittedName>
        <fullName evidence="1">Uncharacterized protein</fullName>
    </submittedName>
</protein>
<dbReference type="AlphaFoldDB" id="A0A1A8LQG6"/>
<reference evidence="1" key="1">
    <citation type="submission" date="2016-05" db="EMBL/GenBank/DDBJ databases">
        <authorList>
            <person name="Lavstsen T."/>
            <person name="Jespersen J.S."/>
        </authorList>
    </citation>
    <scope>NUCLEOTIDE SEQUENCE</scope>
    <source>
        <tissue evidence="1">Brain</tissue>
    </source>
</reference>
<feature type="non-terminal residue" evidence="1">
    <location>
        <position position="38"/>
    </location>
</feature>
<accession>A0A1A8LQG6</accession>
<organism evidence="1">
    <name type="scientific">Nothobranchius pienaari</name>
    <dbReference type="NCBI Taxonomy" id="704102"/>
    <lineage>
        <taxon>Eukaryota</taxon>
        <taxon>Metazoa</taxon>
        <taxon>Chordata</taxon>
        <taxon>Craniata</taxon>
        <taxon>Vertebrata</taxon>
        <taxon>Euteleostomi</taxon>
        <taxon>Actinopterygii</taxon>
        <taxon>Neopterygii</taxon>
        <taxon>Teleostei</taxon>
        <taxon>Neoteleostei</taxon>
        <taxon>Acanthomorphata</taxon>
        <taxon>Ovalentaria</taxon>
        <taxon>Atherinomorphae</taxon>
        <taxon>Cyprinodontiformes</taxon>
        <taxon>Nothobranchiidae</taxon>
        <taxon>Nothobranchius</taxon>
    </lineage>
</organism>
<feature type="non-terminal residue" evidence="1">
    <location>
        <position position="1"/>
    </location>
</feature>
<evidence type="ECO:0000313" key="1">
    <source>
        <dbReference type="EMBL" id="SBR46551.1"/>
    </source>
</evidence>
<name>A0A1A8LQG6_9TELE</name>
<dbReference type="EMBL" id="HAEF01008409">
    <property type="protein sequence ID" value="SBR46551.1"/>
    <property type="molecule type" value="Transcribed_RNA"/>
</dbReference>
<gene>
    <name evidence="1" type="primary">Nfu_g_1_025678</name>
</gene>